<evidence type="ECO:0000313" key="7">
    <source>
        <dbReference type="Proteomes" id="UP000094056"/>
    </source>
</evidence>
<accession>A0A1E3XBP4</accession>
<dbReference type="InterPro" id="IPR007627">
    <property type="entry name" value="RNA_pol_sigma70_r2"/>
</dbReference>
<evidence type="ECO:0000256" key="2">
    <source>
        <dbReference type="ARBA" id="ARBA00023082"/>
    </source>
</evidence>
<dbReference type="SUPFAM" id="SSF88946">
    <property type="entry name" value="Sigma2 domain of RNA polymerase sigma factors"/>
    <property type="match status" value="1"/>
</dbReference>
<keyword evidence="3" id="KW-0238">DNA-binding</keyword>
<dbReference type="GO" id="GO:0006352">
    <property type="term" value="P:DNA-templated transcription initiation"/>
    <property type="evidence" value="ECO:0007669"/>
    <property type="project" value="InterPro"/>
</dbReference>
<name>A0A1E3XBP4_9BACT</name>
<dbReference type="InterPro" id="IPR039425">
    <property type="entry name" value="RNA_pol_sigma-70-like"/>
</dbReference>
<evidence type="ECO:0000256" key="1">
    <source>
        <dbReference type="ARBA" id="ARBA00023015"/>
    </source>
</evidence>
<dbReference type="Gene3D" id="1.10.1740.10">
    <property type="match status" value="1"/>
</dbReference>
<reference evidence="6 7" key="1">
    <citation type="submission" date="2016-07" db="EMBL/GenBank/DDBJ databases">
        <title>Draft genome of Scalindua rubra, obtained from a brine-seawater interface in the Red Sea, sheds light on salt adaptation in anammox bacteria.</title>
        <authorList>
            <person name="Speth D.R."/>
            <person name="Lagkouvardos I."/>
            <person name="Wang Y."/>
            <person name="Qian P.-Y."/>
            <person name="Dutilh B.E."/>
            <person name="Jetten M.S."/>
        </authorList>
    </citation>
    <scope>NUCLEOTIDE SEQUENCE [LARGE SCALE GENOMIC DNA]</scope>
    <source>
        <strain evidence="6">BSI-1</strain>
    </source>
</reference>
<dbReference type="GO" id="GO:0003677">
    <property type="term" value="F:DNA binding"/>
    <property type="evidence" value="ECO:0007669"/>
    <property type="project" value="UniProtKB-KW"/>
</dbReference>
<evidence type="ECO:0000259" key="5">
    <source>
        <dbReference type="Pfam" id="PF04542"/>
    </source>
</evidence>
<dbReference type="PANTHER" id="PTHR43133">
    <property type="entry name" value="RNA POLYMERASE ECF-TYPE SIGMA FACTO"/>
    <property type="match status" value="1"/>
</dbReference>
<comment type="caution">
    <text evidence="6">The sequence shown here is derived from an EMBL/GenBank/DDBJ whole genome shotgun (WGS) entry which is preliminary data.</text>
</comment>
<dbReference type="NCBIfam" id="TIGR02937">
    <property type="entry name" value="sigma70-ECF"/>
    <property type="match status" value="1"/>
</dbReference>
<keyword evidence="1" id="KW-0805">Transcription regulation</keyword>
<evidence type="ECO:0000256" key="4">
    <source>
        <dbReference type="ARBA" id="ARBA00023163"/>
    </source>
</evidence>
<dbReference type="InterPro" id="IPR013325">
    <property type="entry name" value="RNA_pol_sigma_r2"/>
</dbReference>
<feature type="domain" description="RNA polymerase sigma-70 region 2" evidence="5">
    <location>
        <begin position="24"/>
        <end position="83"/>
    </location>
</feature>
<dbReference type="EMBL" id="MAYW01000040">
    <property type="protein sequence ID" value="ODS33028.1"/>
    <property type="molecule type" value="Genomic_DNA"/>
</dbReference>
<evidence type="ECO:0000256" key="3">
    <source>
        <dbReference type="ARBA" id="ARBA00023125"/>
    </source>
</evidence>
<gene>
    <name evidence="6" type="primary">sigW</name>
    <name evidence="6" type="ORF">SCARUB_01847</name>
</gene>
<dbReference type="InterPro" id="IPR014284">
    <property type="entry name" value="RNA_pol_sigma-70_dom"/>
</dbReference>
<protein>
    <submittedName>
        <fullName evidence="6">ECF RNA polymerase sigma factor SigW</fullName>
    </submittedName>
</protein>
<dbReference type="AlphaFoldDB" id="A0A1E3XBP4"/>
<dbReference type="Proteomes" id="UP000094056">
    <property type="component" value="Unassembled WGS sequence"/>
</dbReference>
<evidence type="ECO:0000313" key="6">
    <source>
        <dbReference type="EMBL" id="ODS33028.1"/>
    </source>
</evidence>
<dbReference type="Pfam" id="PF04542">
    <property type="entry name" value="Sigma70_r2"/>
    <property type="match status" value="1"/>
</dbReference>
<organism evidence="6 7">
    <name type="scientific">Candidatus Scalindua rubra</name>
    <dbReference type="NCBI Taxonomy" id="1872076"/>
    <lineage>
        <taxon>Bacteria</taxon>
        <taxon>Pseudomonadati</taxon>
        <taxon>Planctomycetota</taxon>
        <taxon>Candidatus Brocadiia</taxon>
        <taxon>Candidatus Brocadiales</taxon>
        <taxon>Candidatus Scalinduaceae</taxon>
        <taxon>Candidatus Scalindua</taxon>
    </lineage>
</organism>
<dbReference type="PANTHER" id="PTHR43133:SF8">
    <property type="entry name" value="RNA POLYMERASE SIGMA FACTOR HI_1459-RELATED"/>
    <property type="match status" value="1"/>
</dbReference>
<sequence length="273" mass="31526">MENNLNDLVEKAKNGDKAALNDLVKGIQQFIYNLSIRMLWHPEDAKDATQEILIKVVTNLGTFRGESSFKTWAYRVASNYLLTTKKKFNNHRDISFDEFEQQLSMGLYDSISYSQNEGEQNLLVQEIKIGCSNGMLLCLDKQNRLIYIIGEILEFTSKIGGEILDISPELFRKKLSIARKKIRNFMDRNCGIVNSKNVCRCYKKIDFAIQNKIIDPHNLLFTSNKENIKLIESIDKIELSAKLFQSNPDYNISEKILDEISQILEITQERDRA</sequence>
<keyword evidence="4" id="KW-0804">Transcription</keyword>
<keyword evidence="2" id="KW-0731">Sigma factor</keyword>
<dbReference type="GO" id="GO:0016987">
    <property type="term" value="F:sigma factor activity"/>
    <property type="evidence" value="ECO:0007669"/>
    <property type="project" value="UniProtKB-KW"/>
</dbReference>
<proteinExistence type="predicted"/>